<dbReference type="SUPFAM" id="SSF48239">
    <property type="entry name" value="Terpenoid cyclases/Protein prenyltransferases"/>
    <property type="match status" value="1"/>
</dbReference>
<evidence type="ECO:0000259" key="10">
    <source>
        <dbReference type="SMART" id="SM01359"/>
    </source>
</evidence>
<gene>
    <name evidence="13" type="primary">pzp</name>
</gene>
<dbReference type="Gene3D" id="2.60.40.1940">
    <property type="match status" value="1"/>
</dbReference>
<keyword evidence="5 9" id="KW-0732">Signal</keyword>
<dbReference type="InterPro" id="IPR041555">
    <property type="entry name" value="MG3"/>
</dbReference>
<dbReference type="PANTHER" id="PTHR11412">
    <property type="entry name" value="MACROGLOBULIN / COMPLEMENT"/>
    <property type="match status" value="1"/>
</dbReference>
<dbReference type="InterPro" id="IPR047565">
    <property type="entry name" value="Alpha-macroglob_thiol-ester_cl"/>
</dbReference>
<dbReference type="FunFam" id="2.60.40.1930:FF:000001">
    <property type="entry name" value="CD109 isoform 3"/>
    <property type="match status" value="1"/>
</dbReference>
<organism evidence="13">
    <name type="scientific">Xenopus tropicalis</name>
    <name type="common">Western clawed frog</name>
    <name type="synonym">Silurana tropicalis</name>
    <dbReference type="NCBI Taxonomy" id="8364"/>
    <lineage>
        <taxon>Eukaryota</taxon>
        <taxon>Metazoa</taxon>
        <taxon>Chordata</taxon>
        <taxon>Craniata</taxon>
        <taxon>Vertebrata</taxon>
        <taxon>Euteleostomi</taxon>
        <taxon>Amphibia</taxon>
        <taxon>Batrachia</taxon>
        <taxon>Anura</taxon>
        <taxon>Pipoidea</taxon>
        <taxon>Pipidae</taxon>
        <taxon>Xenopodinae</taxon>
        <taxon>Xenopus</taxon>
        <taxon>Silurana</taxon>
    </lineage>
</organism>
<dbReference type="Pfam" id="PF17789">
    <property type="entry name" value="MG4"/>
    <property type="match status" value="1"/>
</dbReference>
<dbReference type="PANTHER" id="PTHR11412:SF182">
    <property type="entry name" value="ALPHA-2-MACROGLOBULIN-LIKE PROTEIN 1"/>
    <property type="match status" value="1"/>
</dbReference>
<dbReference type="Gene3D" id="2.60.40.690">
    <property type="entry name" value="Alpha-macroglobulin, receptor-binding domain"/>
    <property type="match status" value="1"/>
</dbReference>
<dbReference type="Pfam" id="PF07677">
    <property type="entry name" value="A2M_recep"/>
    <property type="match status" value="1"/>
</dbReference>
<dbReference type="InterPro" id="IPR013783">
    <property type="entry name" value="Ig-like_fold"/>
</dbReference>
<dbReference type="Pfam" id="PF07703">
    <property type="entry name" value="A2M_BRD"/>
    <property type="match status" value="1"/>
</dbReference>
<dbReference type="InterPro" id="IPR011625">
    <property type="entry name" value="A2M_N_BRD"/>
</dbReference>
<evidence type="ECO:0000256" key="4">
    <source>
        <dbReference type="ARBA" id="ARBA00022690"/>
    </source>
</evidence>
<dbReference type="SMART" id="SM01359">
    <property type="entry name" value="A2M_N_2"/>
    <property type="match status" value="1"/>
</dbReference>
<feature type="domain" description="Alpha-2-macroglobulin" evidence="11">
    <location>
        <begin position="756"/>
        <end position="845"/>
    </location>
</feature>
<dbReference type="InterPro" id="IPR009048">
    <property type="entry name" value="A-macroglobulin_rcpt-bd"/>
</dbReference>
<dbReference type="Gene3D" id="2.60.40.10">
    <property type="entry name" value="Immunoglobulins"/>
    <property type="match status" value="2"/>
</dbReference>
<keyword evidence="4" id="KW-0646">Protease inhibitor</keyword>
<dbReference type="CDD" id="cd02897">
    <property type="entry name" value="A2M_2"/>
    <property type="match status" value="1"/>
</dbReference>
<dbReference type="Pfam" id="PF01835">
    <property type="entry name" value="MG2"/>
    <property type="match status" value="1"/>
</dbReference>
<dbReference type="InterPro" id="IPR040839">
    <property type="entry name" value="MG4"/>
</dbReference>
<dbReference type="Gene3D" id="1.50.10.20">
    <property type="match status" value="1"/>
</dbReference>
<evidence type="ECO:0000259" key="11">
    <source>
        <dbReference type="SMART" id="SM01360"/>
    </source>
</evidence>
<dbReference type="InterPro" id="IPR001599">
    <property type="entry name" value="Macroglobln_a2"/>
</dbReference>
<dbReference type="SUPFAM" id="SSF49410">
    <property type="entry name" value="Alpha-macroglobulin receptor domain"/>
    <property type="match status" value="1"/>
</dbReference>
<evidence type="ECO:0000256" key="9">
    <source>
        <dbReference type="SAM" id="SignalP"/>
    </source>
</evidence>
<feature type="domain" description="Alpha-2-macroglobulin bait region" evidence="10">
    <location>
        <begin position="459"/>
        <end position="610"/>
    </location>
</feature>
<dbReference type="GO" id="GO:0004867">
    <property type="term" value="F:serine-type endopeptidase inhibitor activity"/>
    <property type="evidence" value="ECO:0007669"/>
    <property type="project" value="UniProtKB-KW"/>
</dbReference>
<dbReference type="InterPro" id="IPR014756">
    <property type="entry name" value="Ig_E-set"/>
</dbReference>
<evidence type="ECO:0000256" key="7">
    <source>
        <dbReference type="ARBA" id="ARBA00023157"/>
    </source>
</evidence>
<dbReference type="SMART" id="SM01419">
    <property type="entry name" value="Thiol-ester_cl"/>
    <property type="match status" value="1"/>
</dbReference>
<dbReference type="Gene3D" id="2.60.40.1930">
    <property type="match status" value="2"/>
</dbReference>
<dbReference type="Pfam" id="PF17791">
    <property type="entry name" value="MG3"/>
    <property type="match status" value="1"/>
</dbReference>
<dbReference type="InterPro" id="IPR050473">
    <property type="entry name" value="A2M/Complement_sys"/>
</dbReference>
<dbReference type="InterPro" id="IPR011626">
    <property type="entry name" value="Alpha-macroglobulin_TED"/>
</dbReference>
<dbReference type="Gene3D" id="2.60.120.1540">
    <property type="match status" value="1"/>
</dbReference>
<comment type="similarity">
    <text evidence="2">Belongs to the protease inhibitor I39 (alpha-2-macroglobulin) family.</text>
</comment>
<proteinExistence type="evidence at transcript level"/>
<reference evidence="13" key="1">
    <citation type="submission" date="2006-09" db="EMBL/GenBank/DDBJ databases">
        <authorList>
            <consortium name="NIH - Xenopus Gene Collection (XGC) project"/>
        </authorList>
    </citation>
    <scope>NUCLEOTIDE SEQUENCE [LARGE SCALE MRNA]</scope>
    <source>
        <tissue evidence="13">Testes</tissue>
    </source>
</reference>
<dbReference type="FunFam" id="1.50.10.20:FF:000001">
    <property type="entry name" value="CD109 isoform 1"/>
    <property type="match status" value="1"/>
</dbReference>
<dbReference type="InterPro" id="IPR041813">
    <property type="entry name" value="A2M_TED"/>
</dbReference>
<dbReference type="InterPro" id="IPR019742">
    <property type="entry name" value="MacrogloblnA2_CS"/>
</dbReference>
<dbReference type="InterPro" id="IPR008930">
    <property type="entry name" value="Terpenoid_cyclase/PrenylTrfase"/>
</dbReference>
<dbReference type="EMBL" id="BC122896">
    <property type="protein sequence ID" value="AAI22897.1"/>
    <property type="molecule type" value="mRNA"/>
</dbReference>
<comment type="subcellular location">
    <subcellularLocation>
        <location evidence="1">Secreted</location>
    </subcellularLocation>
</comment>
<protein>
    <submittedName>
        <fullName evidence="13">Pzp protein</fullName>
    </submittedName>
</protein>
<evidence type="ECO:0000259" key="12">
    <source>
        <dbReference type="SMART" id="SM01361"/>
    </source>
</evidence>
<dbReference type="Pfam" id="PF07678">
    <property type="entry name" value="TED_complement"/>
    <property type="match status" value="1"/>
</dbReference>
<dbReference type="PROSITE" id="PS00477">
    <property type="entry name" value="ALPHA_2_MACROGLOBULIN"/>
    <property type="match status" value="1"/>
</dbReference>
<feature type="signal peptide" evidence="9">
    <location>
        <begin position="1"/>
        <end position="27"/>
    </location>
</feature>
<dbReference type="GO" id="GO:0005615">
    <property type="term" value="C:extracellular space"/>
    <property type="evidence" value="ECO:0007669"/>
    <property type="project" value="InterPro"/>
</dbReference>
<evidence type="ECO:0000256" key="2">
    <source>
        <dbReference type="ARBA" id="ARBA00010952"/>
    </source>
</evidence>
<dbReference type="Gene3D" id="2.20.130.20">
    <property type="match status" value="1"/>
</dbReference>
<dbReference type="InterPro" id="IPR002890">
    <property type="entry name" value="MG2"/>
</dbReference>
<dbReference type="SUPFAM" id="SSF81296">
    <property type="entry name" value="E set domains"/>
    <property type="match status" value="1"/>
</dbReference>
<name>Q0IHZ3_XENTR</name>
<feature type="chain" id="PRO_5004173888" evidence="9">
    <location>
        <begin position="28"/>
        <end position="1482"/>
    </location>
</feature>
<dbReference type="Gene3D" id="6.20.50.160">
    <property type="match status" value="1"/>
</dbReference>
<evidence type="ECO:0000313" key="13">
    <source>
        <dbReference type="EMBL" id="AAI22897.1"/>
    </source>
</evidence>
<feature type="domain" description="Alpha-macroglobulin receptor-binding" evidence="12">
    <location>
        <begin position="1381"/>
        <end position="1468"/>
    </location>
</feature>
<dbReference type="Pfam" id="PF00207">
    <property type="entry name" value="A2M"/>
    <property type="match status" value="1"/>
</dbReference>
<keyword evidence="8" id="KW-0325">Glycoprotein</keyword>
<keyword evidence="6" id="KW-0722">Serine protease inhibitor</keyword>
<dbReference type="SMART" id="SM01361">
    <property type="entry name" value="A2M_recep"/>
    <property type="match status" value="1"/>
</dbReference>
<dbReference type="InterPro" id="IPR036595">
    <property type="entry name" value="A-macroglobulin_rcpt-bd_sf"/>
</dbReference>
<evidence type="ECO:0000256" key="1">
    <source>
        <dbReference type="ARBA" id="ARBA00004613"/>
    </source>
</evidence>
<evidence type="ECO:0000256" key="6">
    <source>
        <dbReference type="ARBA" id="ARBA00022900"/>
    </source>
</evidence>
<keyword evidence="3" id="KW-0964">Secreted</keyword>
<evidence type="ECO:0000256" key="8">
    <source>
        <dbReference type="ARBA" id="ARBA00023180"/>
    </source>
</evidence>
<feature type="non-terminal residue" evidence="13">
    <location>
        <position position="1"/>
    </location>
</feature>
<evidence type="ECO:0000256" key="3">
    <source>
        <dbReference type="ARBA" id="ARBA00022525"/>
    </source>
</evidence>
<keyword evidence="7" id="KW-1015">Disulfide bond</keyword>
<accession>Q0IHZ3</accession>
<evidence type="ECO:0000256" key="5">
    <source>
        <dbReference type="ARBA" id="ARBA00022729"/>
    </source>
</evidence>
<dbReference type="SMART" id="SM01360">
    <property type="entry name" value="A2M"/>
    <property type="match status" value="1"/>
</dbReference>
<sequence length="1482" mass="165110">QHGATDTMLLRALHVGLLLLQLSGALGAKLQYAVIFPSEMVYPQSEQACVHLEGADGGSRIHITLQMGKHNTTVLEKTSQQKSYFRCITFEVPPPTNGNEEVATMQVSIESGGETISNSRRVLVKRARTSLFVQTDKAVYKPGQTVRFRVVSLKENLQPEESQVPTIELQDPGKNRIGQWLNVSLQQGIAELSLPLSSEPSLGEYSIRVKDTVHHFSVEEYVLPRFEVTLQLPRVVAVNSKQFAVNICARYTYGKPVQGTYKVNVCRKHYSYRTMVASDQGRDLCADFSGTLSQSGCSTLDVQSSTYNLLLSEWQLNLEGTGSVLEDGTGIEISASGRSQISSQLTTVTFLDADDTYKPGISYIGTVKVVDASDTPIPNQTVYLTSLDGMVNQTLETDENGLAPFKLENTAEWKVKVFLTAKIQKEEPLRKYQYGVINPSHGSAFLTISRFHSLSNSFLKLYAQKGELLCEGQQEVRVEYLIKRTVLEEGAKHLELHYLTVSKGAIKDCDFLEVPINNEDEVLRGEVSIKLDLSADVSPTLRVLTYILLPGGDMPADSATFKLQRCFRNKVSVGFSPDEVLPGADVSLQVQAAAGSLCGLRVVDQSVVLMKPDKELTANKIHDLFPSRDFGYYDYRIQEYDDHCPFFPYWRPWNRFFKRSIQPWHFPEERDVYSLFKKMRIKIITNADIKKPVECQHYDFRGPGLPGMPGIPGDRRVVMASPSIERDVMVGAAMPDTIQQPEPEAAEIIRTYFPETWIWELAPVGESGRAEVHHSAPDTITEWNAGAFCMGPSGFGISPPTSLRVFQPFFVELTLPYSVVRGESFTLKASVFNYLKQCIKVQTTLLPSQELEQEPCADCQYSSCLCAEESKTFYWNLKASNLGEVNVTVKTEALDTQDLCNNEFPIVPKQGRSDTVVKPLLVQPGGVLIEKSHSSLLCCQAGEDHPKTEEISLKVPENILKDSERAYATVLGDLMGTAMQNLGRLLAMPYGCGEQNMALFAPNIFILQYLTKTRQLTPEVQSKAKGFLESGYQRQLTYKRNDGSYSAFGQRDKEGNTWLTAFVVNSFSKARPYIFIDESHLNHSFSWLRDNRNESGCFRSVGRLFNNALKGGIDDETSLSTYVTMALLEAGVSVQDPVVADALSCLRKAAKDVSSVYTQALLAYTFTLSKDIELREMLLAKLEEKAVRNEGQLHWERKPATVPSDLPYWYRAPSAEVELTSYVLLAHLSGPNKDLGKASEIVNWLSKQQNPYGGFSSTQDTVVALQALAKYGEATFTDKGDVTATVTSKTGFHQQFHVDQTNRLLLQKASLPDIPGEYSLSATGSGCVYVQTVLRYNIPPPRSDATFSVRVETEPDKCPQDQLKVLKISMTAQYTGSREKSNMAVIECKMLSGFIPVKSSVRKLEKSKTIKRSEILTEKVTLYLDELGHEPLHLSFMVEQDIVVKNLKPATVKVYDYYDTEEEAVAEYNSPCGSDGDKGNAK</sequence>